<keyword evidence="2" id="KW-0812">Transmembrane</keyword>
<name>A0A1L3MSC6_9BACI</name>
<keyword evidence="2" id="KW-0472">Membrane</keyword>
<dbReference type="KEGG" id="bwh:A9C19_10970"/>
<keyword evidence="2" id="KW-1133">Transmembrane helix</keyword>
<dbReference type="RefSeq" id="WP_072580025.1">
    <property type="nucleotide sequence ID" value="NZ_CP016020.1"/>
</dbReference>
<evidence type="ECO:0000256" key="1">
    <source>
        <dbReference type="SAM" id="MobiDB-lite"/>
    </source>
</evidence>
<dbReference type="EMBL" id="CP016020">
    <property type="protein sequence ID" value="APH05233.1"/>
    <property type="molecule type" value="Genomic_DNA"/>
</dbReference>
<feature type="transmembrane region" description="Helical" evidence="2">
    <location>
        <begin position="6"/>
        <end position="26"/>
    </location>
</feature>
<accession>A0A1L3MSC6</accession>
<protein>
    <recommendedName>
        <fullName evidence="5">Swarming motility protein SwrB</fullName>
    </recommendedName>
</protein>
<evidence type="ECO:0000313" key="3">
    <source>
        <dbReference type="EMBL" id="APH05233.1"/>
    </source>
</evidence>
<gene>
    <name evidence="3" type="ORF">A9C19_10970</name>
</gene>
<dbReference type="Proteomes" id="UP000181936">
    <property type="component" value="Chromosome"/>
</dbReference>
<feature type="region of interest" description="Disordered" evidence="1">
    <location>
        <begin position="70"/>
        <end position="91"/>
    </location>
</feature>
<evidence type="ECO:0000256" key="2">
    <source>
        <dbReference type="SAM" id="Phobius"/>
    </source>
</evidence>
<reference evidence="3 4" key="1">
    <citation type="journal article" date="2016" name="Sci. Rep.">
        <title>Complete genome sequence and transcriptomic analysis of a novel marine strain Bacillus weihaiensis reveals the mechanism of brown algae degradation.</title>
        <authorList>
            <person name="Zhu Y."/>
            <person name="Chen P."/>
            <person name="Bao Y."/>
            <person name="Men Y."/>
            <person name="Zeng Y."/>
            <person name="Yang J."/>
            <person name="Sun J."/>
            <person name="Sun Y."/>
        </authorList>
    </citation>
    <scope>NUCLEOTIDE SEQUENCE [LARGE SCALE GENOMIC DNA]</scope>
    <source>
        <strain evidence="3 4">Alg07</strain>
    </source>
</reference>
<proteinExistence type="predicted"/>
<dbReference type="STRING" id="1547283.A9C19_10970"/>
<evidence type="ECO:0008006" key="5">
    <source>
        <dbReference type="Google" id="ProtNLM"/>
    </source>
</evidence>
<organism evidence="3 4">
    <name type="scientific">Bacillus weihaiensis</name>
    <dbReference type="NCBI Taxonomy" id="1547283"/>
    <lineage>
        <taxon>Bacteria</taxon>
        <taxon>Bacillati</taxon>
        <taxon>Bacillota</taxon>
        <taxon>Bacilli</taxon>
        <taxon>Bacillales</taxon>
        <taxon>Bacillaceae</taxon>
        <taxon>Bacillus</taxon>
    </lineage>
</organism>
<dbReference type="OrthoDB" id="1708317at2"/>
<evidence type="ECO:0000313" key="4">
    <source>
        <dbReference type="Proteomes" id="UP000181936"/>
    </source>
</evidence>
<keyword evidence="4" id="KW-1185">Reference proteome</keyword>
<sequence length="182" mass="21053">MFITTILLLLSLLLHVVAFYFIVVLFTKLSSMKSVSDNQRKVLEEAENSMTSFLIEMKDENDRLIEHFRKQDSTNNLPDKEESVRTTDLHMEPIDKSKAKLEHGTSTQDNTDKLPVHLGGIEDVQDIVEIQERSPVTYKTPEEEALSLYEQGLTIEQIAKKLKKGKTEIELLVKFRQNEREF</sequence>
<dbReference type="AlphaFoldDB" id="A0A1L3MSC6"/>